<evidence type="ECO:0000313" key="4">
    <source>
        <dbReference type="EMBL" id="PRH87830.1"/>
    </source>
</evidence>
<evidence type="ECO:0000259" key="3">
    <source>
        <dbReference type="Pfam" id="PF13785"/>
    </source>
</evidence>
<feature type="transmembrane region" description="Helical" evidence="2">
    <location>
        <begin position="444"/>
        <end position="463"/>
    </location>
</feature>
<keyword evidence="2" id="KW-1133">Transmembrane helix</keyword>
<evidence type="ECO:0000313" key="5">
    <source>
        <dbReference type="Proteomes" id="UP000237682"/>
    </source>
</evidence>
<feature type="region of interest" description="Disordered" evidence="1">
    <location>
        <begin position="498"/>
        <end position="537"/>
    </location>
</feature>
<feature type="compositionally biased region" description="Pro residues" evidence="1">
    <location>
        <begin position="21"/>
        <end position="38"/>
    </location>
</feature>
<comment type="caution">
    <text evidence="4">The sequence shown here is derived from an EMBL/GenBank/DDBJ whole genome shotgun (WGS) entry which is preliminary data.</text>
</comment>
<feature type="compositionally biased region" description="Low complexity" evidence="1">
    <location>
        <begin position="522"/>
        <end position="537"/>
    </location>
</feature>
<sequence>MGRLALLQSQATGGLVMDEPLAPPPSPSPAAPAPRPPGRPRTFACPNCGGSVTLRAVGQSISATCSQCSSLIDVADENLRIIQKAQAALEPSEIPIGARGRLQDVEWEVVGYMRRSDRTGYYEWIEYLLFNPYRGYRFLVREAGHWTLVKMLTRDVPAAGSAVDITVEGRRYAFFSKGQALTKYVAGEFYWRASTADVTETTDYIASPHRLMVESNDEEIIVSEGIYLEPSQVAEAFKLPLADERYGPGVNQPNPHKRWLRVPLAALGVATLLQFGSLALSPGRQVVSQTFTLTSADKGKTFASEPFRLEGRGNIEFETSAELKDDWLELDVALVNVETNRSYHASQGLENYSSGRVTERTSELLSPVPAGTYKLLIDTNAGLFTKVPETVPMVAREDYLQTWLRNNGQAGSAPASQPAVAPAPANPLPSETFTVTVRHDVPIWSNYLGAVGLLALGAGFGFFRDRRFERSRWEQGGIDEEAPSLSGNLAAGGFVAAAAGTSNSDSGTDDWWSSSDDDDSDSSWSSDDFSSFGSEDT</sequence>
<accession>A0A2S9QEV5</accession>
<dbReference type="AlphaFoldDB" id="A0A2S9QEV5"/>
<dbReference type="InterPro" id="IPR025235">
    <property type="entry name" value="DUF4178"/>
</dbReference>
<feature type="compositionally biased region" description="Low complexity" evidence="1">
    <location>
        <begin position="498"/>
        <end position="514"/>
    </location>
</feature>
<protein>
    <recommendedName>
        <fullName evidence="3">DUF4178 domain-containing protein</fullName>
    </recommendedName>
</protein>
<keyword evidence="2" id="KW-0472">Membrane</keyword>
<dbReference type="Pfam" id="PF13785">
    <property type="entry name" value="DUF4178"/>
    <property type="match status" value="1"/>
</dbReference>
<organism evidence="4 5">
    <name type="scientific">Labrys okinawensis</name>
    <dbReference type="NCBI Taxonomy" id="346911"/>
    <lineage>
        <taxon>Bacteria</taxon>
        <taxon>Pseudomonadati</taxon>
        <taxon>Pseudomonadota</taxon>
        <taxon>Alphaproteobacteria</taxon>
        <taxon>Hyphomicrobiales</taxon>
        <taxon>Xanthobacteraceae</taxon>
        <taxon>Labrys</taxon>
    </lineage>
</organism>
<dbReference type="OrthoDB" id="228033at2"/>
<keyword evidence="2" id="KW-0812">Transmembrane</keyword>
<feature type="domain" description="DUF4178" evidence="3">
    <location>
        <begin position="96"/>
        <end position="230"/>
    </location>
</feature>
<gene>
    <name evidence="4" type="ORF">C5L14_07910</name>
</gene>
<dbReference type="EMBL" id="PUEJ01000003">
    <property type="protein sequence ID" value="PRH87830.1"/>
    <property type="molecule type" value="Genomic_DNA"/>
</dbReference>
<feature type="region of interest" description="Disordered" evidence="1">
    <location>
        <begin position="14"/>
        <end position="38"/>
    </location>
</feature>
<keyword evidence="5" id="KW-1185">Reference proteome</keyword>
<proteinExistence type="predicted"/>
<evidence type="ECO:0000256" key="2">
    <source>
        <dbReference type="SAM" id="Phobius"/>
    </source>
</evidence>
<reference evidence="4 5" key="1">
    <citation type="submission" date="2018-02" db="EMBL/GenBank/DDBJ databases">
        <title>Whole genome sequencing of endophytic bacterium.</title>
        <authorList>
            <person name="Eedara R."/>
            <person name="Podile A.R."/>
        </authorList>
    </citation>
    <scope>NUCLEOTIDE SEQUENCE [LARGE SCALE GENOMIC DNA]</scope>
    <source>
        <strain evidence="4 5">RP1T</strain>
    </source>
</reference>
<name>A0A2S9QEV5_9HYPH</name>
<dbReference type="Proteomes" id="UP000237682">
    <property type="component" value="Unassembled WGS sequence"/>
</dbReference>
<evidence type="ECO:0000256" key="1">
    <source>
        <dbReference type="SAM" id="MobiDB-lite"/>
    </source>
</evidence>